<dbReference type="CDD" id="cd02859">
    <property type="entry name" value="E_set_AMPKbeta_like_N"/>
    <property type="match status" value="1"/>
</dbReference>
<name>A0A833QVZ1_9POAL</name>
<dbReference type="GO" id="GO:0009507">
    <property type="term" value="C:chloroplast"/>
    <property type="evidence" value="ECO:0007669"/>
    <property type="project" value="UniProtKB-ARBA"/>
</dbReference>
<organism evidence="3 4">
    <name type="scientific">Carex littledalei</name>
    <dbReference type="NCBI Taxonomy" id="544730"/>
    <lineage>
        <taxon>Eukaryota</taxon>
        <taxon>Viridiplantae</taxon>
        <taxon>Streptophyta</taxon>
        <taxon>Embryophyta</taxon>
        <taxon>Tracheophyta</taxon>
        <taxon>Spermatophyta</taxon>
        <taxon>Magnoliopsida</taxon>
        <taxon>Liliopsida</taxon>
        <taxon>Poales</taxon>
        <taxon>Cyperaceae</taxon>
        <taxon>Cyperoideae</taxon>
        <taxon>Cariceae</taxon>
        <taxon>Carex</taxon>
        <taxon>Carex subgen. Euthyceras</taxon>
    </lineage>
</organism>
<dbReference type="SUPFAM" id="SSF160219">
    <property type="entry name" value="AMPKBI-like"/>
    <property type="match status" value="1"/>
</dbReference>
<dbReference type="Proteomes" id="UP000623129">
    <property type="component" value="Unassembled WGS sequence"/>
</dbReference>
<proteinExistence type="inferred from homology"/>
<reference evidence="3" key="1">
    <citation type="submission" date="2020-01" db="EMBL/GenBank/DDBJ databases">
        <title>Genome sequence of Kobresia littledalei, the first chromosome-level genome in the family Cyperaceae.</title>
        <authorList>
            <person name="Qu G."/>
        </authorList>
    </citation>
    <scope>NUCLEOTIDE SEQUENCE</scope>
    <source>
        <strain evidence="3">C.B.Clarke</strain>
        <tissue evidence="3">Leaf</tissue>
    </source>
</reference>
<feature type="domain" description="Association with the SNF1 complex (ASC)" evidence="2">
    <location>
        <begin position="178"/>
        <end position="267"/>
    </location>
</feature>
<comment type="caution">
    <text evidence="3">The sequence shown here is derived from an EMBL/GenBank/DDBJ whole genome shotgun (WGS) entry which is preliminary data.</text>
</comment>
<dbReference type="EMBL" id="SWLB01000018">
    <property type="protein sequence ID" value="KAF3326747.1"/>
    <property type="molecule type" value="Genomic_DNA"/>
</dbReference>
<dbReference type="SMART" id="SM01010">
    <property type="entry name" value="AMPKBI"/>
    <property type="match status" value="1"/>
</dbReference>
<evidence type="ECO:0000256" key="1">
    <source>
        <dbReference type="ARBA" id="ARBA00010926"/>
    </source>
</evidence>
<evidence type="ECO:0000259" key="2">
    <source>
        <dbReference type="SMART" id="SM01010"/>
    </source>
</evidence>
<evidence type="ECO:0000313" key="4">
    <source>
        <dbReference type="Proteomes" id="UP000623129"/>
    </source>
</evidence>
<dbReference type="Gene3D" id="2.60.40.10">
    <property type="entry name" value="Immunoglobulins"/>
    <property type="match status" value="1"/>
</dbReference>
<dbReference type="PANTHER" id="PTHR46316">
    <property type="entry name" value="SNF1-RELATED PROTEIN KINASE REGULATORY SUBUNIT BETA-1"/>
    <property type="match status" value="1"/>
</dbReference>
<dbReference type="AlphaFoldDB" id="A0A833QVZ1"/>
<accession>A0A833QVZ1</accession>
<dbReference type="InterPro" id="IPR013783">
    <property type="entry name" value="Ig-like_fold"/>
</dbReference>
<dbReference type="Pfam" id="PF16561">
    <property type="entry name" value="AMPK1_CBM"/>
    <property type="match status" value="1"/>
</dbReference>
<comment type="similarity">
    <text evidence="1">Belongs to the 5'-AMP-activated protein kinase beta subunit family.</text>
</comment>
<gene>
    <name evidence="3" type="ORF">FCM35_KLT08377</name>
</gene>
<sequence length="269" mass="29704">MGNGGSINISEGGDMEESKNQIGEDLNSTEISKGLINSSPLAFTSQIPVASLEKQEGVDSQSGTLWMNNSFSENQNYLSQKGVPTMLTWTHGGIEVFVEGSWDNWASKKPLQRCGNEFGIMKVLASGCYQCRFIVDGEYRYAPELPLVHDEVGNIYNLLDVQENIPEYLESVSGFDPPQSPETSYDNVLQNLEDFTKMPPAMPPQLNLTVLNVPKALDSQACLPRAPHVILNHLYIKRSNPDKSVVAIGETCRFLTKNVTVVLYKSLQG</sequence>
<dbReference type="InterPro" id="IPR043554">
    <property type="entry name" value="KINB"/>
</dbReference>
<dbReference type="Pfam" id="PF04739">
    <property type="entry name" value="AMPKBI"/>
    <property type="match status" value="1"/>
</dbReference>
<dbReference type="OrthoDB" id="531008at2759"/>
<protein>
    <submittedName>
        <fullName evidence="3">SNF1-related protein kinase regulatory subunit beta-2-like isoform X1</fullName>
    </submittedName>
</protein>
<dbReference type="PANTHER" id="PTHR46316:SF2">
    <property type="entry name" value="SNF1-RELATED PROTEIN KINASE REGULATORY SUBUNIT BETA-2"/>
    <property type="match status" value="1"/>
</dbReference>
<evidence type="ECO:0000313" key="3">
    <source>
        <dbReference type="EMBL" id="KAF3326747.1"/>
    </source>
</evidence>
<dbReference type="InterPro" id="IPR014756">
    <property type="entry name" value="Ig_E-set"/>
</dbReference>
<dbReference type="Gene3D" id="6.20.250.60">
    <property type="match status" value="1"/>
</dbReference>
<keyword evidence="4" id="KW-1185">Reference proteome</keyword>
<dbReference type="InterPro" id="IPR006828">
    <property type="entry name" value="ASC_dom"/>
</dbReference>
<dbReference type="SUPFAM" id="SSF81296">
    <property type="entry name" value="E set domains"/>
    <property type="match status" value="1"/>
</dbReference>
<dbReference type="InterPro" id="IPR037256">
    <property type="entry name" value="ASC_dom_sf"/>
</dbReference>
<dbReference type="InterPro" id="IPR032640">
    <property type="entry name" value="AMPK1_CBM"/>
</dbReference>